<dbReference type="PROSITE" id="PS51898">
    <property type="entry name" value="TYR_RECOMBINASE"/>
    <property type="match status" value="1"/>
</dbReference>
<dbReference type="InterPro" id="IPR013762">
    <property type="entry name" value="Integrase-like_cat_sf"/>
</dbReference>
<evidence type="ECO:0000259" key="5">
    <source>
        <dbReference type="PROSITE" id="PS51898"/>
    </source>
</evidence>
<dbReference type="Gene3D" id="1.10.443.10">
    <property type="entry name" value="Intergrase catalytic core"/>
    <property type="match status" value="1"/>
</dbReference>
<dbReference type="InterPro" id="IPR002104">
    <property type="entry name" value="Integrase_catalytic"/>
</dbReference>
<dbReference type="EMBL" id="AP027728">
    <property type="protein sequence ID" value="BDZ37985.1"/>
    <property type="molecule type" value="Genomic_DNA"/>
</dbReference>
<evidence type="ECO:0000256" key="4">
    <source>
        <dbReference type="ARBA" id="ARBA00023172"/>
    </source>
</evidence>
<dbReference type="Pfam" id="PF14659">
    <property type="entry name" value="Phage_int_SAM_3"/>
    <property type="match status" value="1"/>
</dbReference>
<dbReference type="Gene3D" id="4.10.320.10">
    <property type="entry name" value="E3-binding domain"/>
    <property type="match status" value="1"/>
</dbReference>
<proteinExistence type="inferred from homology"/>
<dbReference type="SUPFAM" id="SSF56349">
    <property type="entry name" value="DNA breaking-rejoining enzymes"/>
    <property type="match status" value="1"/>
</dbReference>
<feature type="domain" description="Tyr recombinase" evidence="5">
    <location>
        <begin position="232"/>
        <end position="420"/>
    </location>
</feature>
<dbReference type="PANTHER" id="PTHR30349:SF64">
    <property type="entry name" value="PROPHAGE INTEGRASE INTD-RELATED"/>
    <property type="match status" value="1"/>
</dbReference>
<dbReference type="Gene3D" id="1.10.150.130">
    <property type="match status" value="1"/>
</dbReference>
<dbReference type="InterPro" id="IPR058717">
    <property type="entry name" value="Phage_L5_Integrase_N"/>
</dbReference>
<organism evidence="6 7">
    <name type="scientific">Microbacterium suwonense</name>
    <dbReference type="NCBI Taxonomy" id="683047"/>
    <lineage>
        <taxon>Bacteria</taxon>
        <taxon>Bacillati</taxon>
        <taxon>Actinomycetota</taxon>
        <taxon>Actinomycetes</taxon>
        <taxon>Micrococcales</taxon>
        <taxon>Microbacteriaceae</taxon>
        <taxon>Microbacterium</taxon>
    </lineage>
</organism>
<evidence type="ECO:0000256" key="1">
    <source>
        <dbReference type="ARBA" id="ARBA00008857"/>
    </source>
</evidence>
<keyword evidence="7" id="KW-1185">Reference proteome</keyword>
<protein>
    <submittedName>
        <fullName evidence="6">Prophage phiRv2 integrase</fullName>
    </submittedName>
</protein>
<dbReference type="RefSeq" id="WP_286301833.1">
    <property type="nucleotide sequence ID" value="NZ_AP027728.1"/>
</dbReference>
<keyword evidence="3" id="KW-0238">DNA-binding</keyword>
<dbReference type="InterPro" id="IPR050090">
    <property type="entry name" value="Tyrosine_recombinase_XerCD"/>
</dbReference>
<dbReference type="PANTHER" id="PTHR30349">
    <property type="entry name" value="PHAGE INTEGRASE-RELATED"/>
    <property type="match status" value="1"/>
</dbReference>
<evidence type="ECO:0000313" key="6">
    <source>
        <dbReference type="EMBL" id="BDZ37985.1"/>
    </source>
</evidence>
<dbReference type="CDD" id="cd01189">
    <property type="entry name" value="INT_ICEBs1_C_like"/>
    <property type="match status" value="1"/>
</dbReference>
<dbReference type="InterPro" id="IPR004107">
    <property type="entry name" value="Integrase_SAM-like_N"/>
</dbReference>
<sequence length="429" mass="46893">MTARKTGLTRRNPSEFGTVEVRGERFRALYRVKGKTFRAPKTFDTRPAARAWLADQEKSLRGGTWIDPRLGAETVGGYAEDWLTSRTDLAPRTIEFYRGALDRYIIPKLGSVALSALTPAKVNAWRAECLRDAAQRHAEPEPSKENPARAWAITNGVQIAATGRIPRSVREAWEAAGSPLPDAETRANRGDGSAAVAAAYRALKTILATAERDDIIAKNPCRLRNASATPVKDRSPATPEQVRMLADAMPERYAAAVTLAAWSGLRSGELRALARRHIDLEEGTVRVERAVVEVGGNAATFGPTKTAGSRRTVALPAFVVDELRVHLEHHVDQNADALVFGTATGAILTRHWLGDMFRRVRQTVGLPALRWHDLRHTGASLAYSVGASVPDVQKRLGHTTMRAASIYAHSYEETDKKIANRLSAVFGSV</sequence>
<dbReference type="Proteomes" id="UP001321543">
    <property type="component" value="Chromosome"/>
</dbReference>
<gene>
    <name evidence="6" type="ORF">GCM10025863_05990</name>
</gene>
<dbReference type="InterPro" id="IPR010998">
    <property type="entry name" value="Integrase_recombinase_N"/>
</dbReference>
<dbReference type="InterPro" id="IPR036625">
    <property type="entry name" value="E3-bd_dom_sf"/>
</dbReference>
<dbReference type="InterPro" id="IPR055370">
    <property type="entry name" value="Lsr2_DNA-bd"/>
</dbReference>
<keyword evidence="4" id="KW-0233">DNA recombination</keyword>
<keyword evidence="2" id="KW-0229">DNA integration</keyword>
<comment type="similarity">
    <text evidence="1">Belongs to the 'phage' integrase family.</text>
</comment>
<evidence type="ECO:0000313" key="7">
    <source>
        <dbReference type="Proteomes" id="UP001321543"/>
    </source>
</evidence>
<evidence type="ECO:0000256" key="2">
    <source>
        <dbReference type="ARBA" id="ARBA00022908"/>
    </source>
</evidence>
<dbReference type="Pfam" id="PF00589">
    <property type="entry name" value="Phage_integrase"/>
    <property type="match status" value="1"/>
</dbReference>
<name>A0ABM8FRH8_9MICO</name>
<evidence type="ECO:0000256" key="3">
    <source>
        <dbReference type="ARBA" id="ARBA00023125"/>
    </source>
</evidence>
<accession>A0ABM8FRH8</accession>
<reference evidence="7" key="1">
    <citation type="journal article" date="2019" name="Int. J. Syst. Evol. Microbiol.">
        <title>The Global Catalogue of Microorganisms (GCM) 10K type strain sequencing project: providing services to taxonomists for standard genome sequencing and annotation.</title>
        <authorList>
            <consortium name="The Broad Institute Genomics Platform"/>
            <consortium name="The Broad Institute Genome Sequencing Center for Infectious Disease"/>
            <person name="Wu L."/>
            <person name="Ma J."/>
        </authorList>
    </citation>
    <scope>NUCLEOTIDE SEQUENCE [LARGE SCALE GENOMIC DNA]</scope>
    <source>
        <strain evidence="7">NBRC 106310</strain>
    </source>
</reference>
<dbReference type="InterPro" id="IPR011010">
    <property type="entry name" value="DNA_brk_join_enz"/>
</dbReference>
<dbReference type="Pfam" id="PF23359">
    <property type="entry name" value="Lsr2_DNA-bd"/>
    <property type="match status" value="1"/>
</dbReference>
<dbReference type="Pfam" id="PF26003">
    <property type="entry name" value="Integrase_N_phage"/>
    <property type="match status" value="1"/>
</dbReference>